<evidence type="ECO:0000256" key="3">
    <source>
        <dbReference type="ARBA" id="ARBA00012961"/>
    </source>
</evidence>
<dbReference type="OrthoDB" id="9808150at2"/>
<dbReference type="PROSITE" id="PS50052">
    <property type="entry name" value="GUANYLATE_KINASE_2"/>
    <property type="match status" value="1"/>
</dbReference>
<dbReference type="InterPro" id="IPR020590">
    <property type="entry name" value="Guanylate_kinase_CS"/>
</dbReference>
<evidence type="ECO:0000313" key="14">
    <source>
        <dbReference type="Proteomes" id="UP000199701"/>
    </source>
</evidence>
<dbReference type="SMART" id="SM00072">
    <property type="entry name" value="GuKc"/>
    <property type="match status" value="1"/>
</dbReference>
<dbReference type="EC" id="2.7.4.8" evidence="3 11"/>
<dbReference type="GO" id="GO:0005524">
    <property type="term" value="F:ATP binding"/>
    <property type="evidence" value="ECO:0007669"/>
    <property type="project" value="UniProtKB-UniRule"/>
</dbReference>
<proteinExistence type="inferred from homology"/>
<keyword evidence="6 11" id="KW-0547">Nucleotide-binding</keyword>
<sequence>MSEKGLLIVLSGFSGAGKGTVMRRLLQKYENYSLSISATTRSPRFGEVDGQDYFFKTTEQFESMISDGQLIEYAKYVSNFYGTPKDYVEEQLELGKNVVLEIEIQGALKVKEKFPGTVLLFLLPPSAMELQKRLIGRGTEDFATIKARLSRAVEESQGVENYDYIVVNDNLDICVDDINCIVASEHNKAVNNLNLIDNIREELKSFSEGVIYDTSIV</sequence>
<dbReference type="PANTHER" id="PTHR23117">
    <property type="entry name" value="GUANYLATE KINASE-RELATED"/>
    <property type="match status" value="1"/>
</dbReference>
<evidence type="ECO:0000256" key="7">
    <source>
        <dbReference type="ARBA" id="ARBA00022777"/>
    </source>
</evidence>
<dbReference type="InterPro" id="IPR008145">
    <property type="entry name" value="GK/Ca_channel_bsu"/>
</dbReference>
<evidence type="ECO:0000256" key="4">
    <source>
        <dbReference type="ARBA" id="ARBA00016296"/>
    </source>
</evidence>
<dbReference type="PROSITE" id="PS00856">
    <property type="entry name" value="GUANYLATE_KINASE_1"/>
    <property type="match status" value="1"/>
</dbReference>
<comment type="function">
    <text evidence="1 11">Essential for recycling GMP and indirectly, cGMP.</text>
</comment>
<dbReference type="HAMAP" id="MF_00328">
    <property type="entry name" value="Guanylate_kinase"/>
    <property type="match status" value="1"/>
</dbReference>
<keyword evidence="5 11" id="KW-0808">Transferase</keyword>
<accession>A0A1I0PZ04</accession>
<comment type="similarity">
    <text evidence="2 11">Belongs to the guanylate kinase family.</text>
</comment>
<dbReference type="RefSeq" id="WP_092453327.1">
    <property type="nucleotide sequence ID" value="NZ_FOJI01000006.1"/>
</dbReference>
<reference evidence="13 14" key="1">
    <citation type="submission" date="2016-10" db="EMBL/GenBank/DDBJ databases">
        <authorList>
            <person name="de Groot N.N."/>
        </authorList>
    </citation>
    <scope>NUCLEOTIDE SEQUENCE [LARGE SCALE GENOMIC DNA]</scope>
    <source>
        <strain evidence="13 14">DSM 9179</strain>
    </source>
</reference>
<evidence type="ECO:0000256" key="9">
    <source>
        <dbReference type="ARBA" id="ARBA00030128"/>
    </source>
</evidence>
<dbReference type="EMBL" id="FOJI01000006">
    <property type="protein sequence ID" value="SEW19831.1"/>
    <property type="molecule type" value="Genomic_DNA"/>
</dbReference>
<comment type="subcellular location">
    <subcellularLocation>
        <location evidence="11">Cytoplasm</location>
    </subcellularLocation>
</comment>
<dbReference type="Gene3D" id="3.40.50.300">
    <property type="entry name" value="P-loop containing nucleotide triphosphate hydrolases"/>
    <property type="match status" value="1"/>
</dbReference>
<keyword evidence="8 11" id="KW-0067">ATP-binding</keyword>
<evidence type="ECO:0000256" key="2">
    <source>
        <dbReference type="ARBA" id="ARBA00005790"/>
    </source>
</evidence>
<evidence type="ECO:0000259" key="12">
    <source>
        <dbReference type="PROSITE" id="PS50052"/>
    </source>
</evidence>
<dbReference type="GO" id="GO:0004385">
    <property type="term" value="F:GMP kinase activity"/>
    <property type="evidence" value="ECO:0007669"/>
    <property type="project" value="UniProtKB-UniRule"/>
</dbReference>
<dbReference type="FunFam" id="3.30.63.10:FF:000002">
    <property type="entry name" value="Guanylate kinase 1"/>
    <property type="match status" value="1"/>
</dbReference>
<dbReference type="InterPro" id="IPR017665">
    <property type="entry name" value="Guanylate_kinase"/>
</dbReference>
<feature type="domain" description="Guanylate kinase-like" evidence="12">
    <location>
        <begin position="5"/>
        <end position="183"/>
    </location>
</feature>
<dbReference type="Gene3D" id="3.30.63.10">
    <property type="entry name" value="Guanylate Kinase phosphate binding domain"/>
    <property type="match status" value="1"/>
</dbReference>
<dbReference type="PANTHER" id="PTHR23117:SF13">
    <property type="entry name" value="GUANYLATE KINASE"/>
    <property type="match status" value="1"/>
</dbReference>
<evidence type="ECO:0000256" key="5">
    <source>
        <dbReference type="ARBA" id="ARBA00022679"/>
    </source>
</evidence>
<evidence type="ECO:0000256" key="1">
    <source>
        <dbReference type="ARBA" id="ARBA00003531"/>
    </source>
</evidence>
<evidence type="ECO:0000256" key="10">
    <source>
        <dbReference type="ARBA" id="ARBA00048594"/>
    </source>
</evidence>
<dbReference type="STRING" id="99656.SAMN05421659_106153"/>
<evidence type="ECO:0000256" key="6">
    <source>
        <dbReference type="ARBA" id="ARBA00022741"/>
    </source>
</evidence>
<evidence type="ECO:0000313" key="13">
    <source>
        <dbReference type="EMBL" id="SEW19831.1"/>
    </source>
</evidence>
<keyword evidence="7 11" id="KW-0418">Kinase</keyword>
<dbReference type="NCBIfam" id="TIGR03263">
    <property type="entry name" value="guanyl_kin"/>
    <property type="match status" value="1"/>
</dbReference>
<evidence type="ECO:0000256" key="11">
    <source>
        <dbReference type="HAMAP-Rule" id="MF_00328"/>
    </source>
</evidence>
<gene>
    <name evidence="11" type="primary">gmk</name>
    <name evidence="13" type="ORF">SAMN05421659_106153</name>
</gene>
<keyword evidence="14" id="KW-1185">Reference proteome</keyword>
<keyword evidence="11" id="KW-0963">Cytoplasm</keyword>
<dbReference type="InterPro" id="IPR008144">
    <property type="entry name" value="Guanylate_kin-like_dom"/>
</dbReference>
<dbReference type="GO" id="GO:0005829">
    <property type="term" value="C:cytosol"/>
    <property type="evidence" value="ECO:0007669"/>
    <property type="project" value="TreeGrafter"/>
</dbReference>
<organism evidence="13 14">
    <name type="scientific">[Clostridium] fimetarium</name>
    <dbReference type="NCBI Taxonomy" id="99656"/>
    <lineage>
        <taxon>Bacteria</taxon>
        <taxon>Bacillati</taxon>
        <taxon>Bacillota</taxon>
        <taxon>Clostridia</taxon>
        <taxon>Lachnospirales</taxon>
        <taxon>Lachnospiraceae</taxon>
    </lineage>
</organism>
<dbReference type="CDD" id="cd00071">
    <property type="entry name" value="GMPK"/>
    <property type="match status" value="1"/>
</dbReference>
<dbReference type="Pfam" id="PF00625">
    <property type="entry name" value="Guanylate_kin"/>
    <property type="match status" value="1"/>
</dbReference>
<protein>
    <recommendedName>
        <fullName evidence="4 11">Guanylate kinase</fullName>
        <ecNumber evidence="3 11">2.7.4.8</ecNumber>
    </recommendedName>
    <alternativeName>
        <fullName evidence="9 11">GMP kinase</fullName>
    </alternativeName>
</protein>
<dbReference type="AlphaFoldDB" id="A0A1I0PZ04"/>
<evidence type="ECO:0000256" key="8">
    <source>
        <dbReference type="ARBA" id="ARBA00022840"/>
    </source>
</evidence>
<feature type="binding site" evidence="11">
    <location>
        <begin position="12"/>
        <end position="19"/>
    </location>
    <ligand>
        <name>ATP</name>
        <dbReference type="ChEBI" id="CHEBI:30616"/>
    </ligand>
</feature>
<dbReference type="SUPFAM" id="SSF52540">
    <property type="entry name" value="P-loop containing nucleoside triphosphate hydrolases"/>
    <property type="match status" value="1"/>
</dbReference>
<dbReference type="InterPro" id="IPR027417">
    <property type="entry name" value="P-loop_NTPase"/>
</dbReference>
<dbReference type="Proteomes" id="UP000199701">
    <property type="component" value="Unassembled WGS sequence"/>
</dbReference>
<name>A0A1I0PZ04_9FIRM</name>
<comment type="catalytic activity">
    <reaction evidence="10 11">
        <text>GMP + ATP = GDP + ADP</text>
        <dbReference type="Rhea" id="RHEA:20780"/>
        <dbReference type="ChEBI" id="CHEBI:30616"/>
        <dbReference type="ChEBI" id="CHEBI:58115"/>
        <dbReference type="ChEBI" id="CHEBI:58189"/>
        <dbReference type="ChEBI" id="CHEBI:456216"/>
        <dbReference type="EC" id="2.7.4.8"/>
    </reaction>
</comment>